<accession>A0AAJ8JNA1</accession>
<feature type="compositionally biased region" description="Basic and acidic residues" evidence="1">
    <location>
        <begin position="286"/>
        <end position="303"/>
    </location>
</feature>
<evidence type="ECO:0000256" key="1">
    <source>
        <dbReference type="SAM" id="MobiDB-lite"/>
    </source>
</evidence>
<feature type="compositionally biased region" description="Low complexity" evidence="1">
    <location>
        <begin position="182"/>
        <end position="215"/>
    </location>
</feature>
<evidence type="ECO:0000313" key="3">
    <source>
        <dbReference type="Proteomes" id="UP000094043"/>
    </source>
</evidence>
<name>A0AAJ8JNA1_9TREE</name>
<sequence length="319" mass="33696">MSAAEQAVKPAEIPAAPATEDVPSPEEVKEAFKVDAPAVEDIAATTVTEPLADDVNKQPTVTHAEAGTAHTDAEPATKADGTQADKLVEETAKPSEETTKPTETKEKKEDKKNAIKEKVEKTKSEGKGFFSRFFGNKDKPAKKEKKTPKTEKADPIATEATPAQAIAVAPVEAAPEAPVVTEAPVETAPVEAPKVAEVEPTVEAPVAETAPAAEATKVEEKKEEKEEHKEASKPNLKAHRRLSARIGDIFKPKKKEGVSSPKDEAPREDLPAPVAEETSGVATEAPKLEKPIATEPLKLEDPKTASAQPIAAPTVTSSA</sequence>
<evidence type="ECO:0000313" key="2">
    <source>
        <dbReference type="EMBL" id="WVN85354.1"/>
    </source>
</evidence>
<protein>
    <submittedName>
        <fullName evidence="2">Uncharacterized protein</fullName>
    </submittedName>
</protein>
<dbReference type="RefSeq" id="XP_066066055.1">
    <property type="nucleotide sequence ID" value="XM_066209958.1"/>
</dbReference>
<feature type="compositionally biased region" description="Basic and acidic residues" evidence="1">
    <location>
        <begin position="86"/>
        <end position="126"/>
    </location>
</feature>
<feature type="compositionally biased region" description="Basic and acidic residues" evidence="1">
    <location>
        <begin position="248"/>
        <end position="270"/>
    </location>
</feature>
<reference evidence="2" key="2">
    <citation type="journal article" date="2022" name="Elife">
        <title>Obligate sexual reproduction of a homothallic fungus closely related to the Cryptococcus pathogenic species complex.</title>
        <authorList>
            <person name="Passer A.R."/>
            <person name="Clancey S.A."/>
            <person name="Shea T."/>
            <person name="David-Palma M."/>
            <person name="Averette A.F."/>
            <person name="Boekhout T."/>
            <person name="Porcel B.M."/>
            <person name="Nowrousian M."/>
            <person name="Cuomo C.A."/>
            <person name="Sun S."/>
            <person name="Heitman J."/>
            <person name="Coelho M.A."/>
        </authorList>
    </citation>
    <scope>NUCLEOTIDE SEQUENCE</scope>
    <source>
        <strain evidence="2">CBS 7841</strain>
    </source>
</reference>
<feature type="region of interest" description="Disordered" evidence="1">
    <location>
        <begin position="1"/>
        <end position="161"/>
    </location>
</feature>
<feature type="compositionally biased region" description="Basic and acidic residues" evidence="1">
    <location>
        <begin position="216"/>
        <end position="232"/>
    </location>
</feature>
<feature type="compositionally biased region" description="Basic and acidic residues" evidence="1">
    <location>
        <begin position="135"/>
        <end position="154"/>
    </location>
</feature>
<gene>
    <name evidence="2" type="ORF">L203_100499</name>
</gene>
<organism evidence="2 3">
    <name type="scientific">Cryptococcus depauperatus CBS 7841</name>
    <dbReference type="NCBI Taxonomy" id="1295531"/>
    <lineage>
        <taxon>Eukaryota</taxon>
        <taxon>Fungi</taxon>
        <taxon>Dikarya</taxon>
        <taxon>Basidiomycota</taxon>
        <taxon>Agaricomycotina</taxon>
        <taxon>Tremellomycetes</taxon>
        <taxon>Tremellales</taxon>
        <taxon>Cryptococcaceae</taxon>
        <taxon>Cryptococcus</taxon>
    </lineage>
</organism>
<dbReference type="GeneID" id="91084715"/>
<reference evidence="2" key="3">
    <citation type="submission" date="2024-01" db="EMBL/GenBank/DDBJ databases">
        <authorList>
            <person name="Coelho M.A."/>
            <person name="David-Palma M."/>
            <person name="Shea T."/>
            <person name="Sun S."/>
            <person name="Cuomo C.A."/>
            <person name="Heitman J."/>
        </authorList>
    </citation>
    <scope>NUCLEOTIDE SEQUENCE</scope>
    <source>
        <strain evidence="2">CBS 7841</strain>
    </source>
</reference>
<dbReference type="AlphaFoldDB" id="A0AAJ8JNA1"/>
<dbReference type="Proteomes" id="UP000094043">
    <property type="component" value="Chromosome 1"/>
</dbReference>
<dbReference type="KEGG" id="cdep:91084715"/>
<reference evidence="2" key="1">
    <citation type="submission" date="2016-06" db="EMBL/GenBank/DDBJ databases">
        <authorList>
            <person name="Cuomo C."/>
            <person name="Litvintseva A."/>
            <person name="Heitman J."/>
            <person name="Chen Y."/>
            <person name="Sun S."/>
            <person name="Springer D."/>
            <person name="Dromer F."/>
            <person name="Young S."/>
            <person name="Zeng Q."/>
            <person name="Chapman S."/>
            <person name="Gujja S."/>
            <person name="Saif S."/>
            <person name="Birren B."/>
        </authorList>
    </citation>
    <scope>NUCLEOTIDE SEQUENCE</scope>
    <source>
        <strain evidence="2">CBS 7841</strain>
    </source>
</reference>
<dbReference type="EMBL" id="CP143784">
    <property type="protein sequence ID" value="WVN85354.1"/>
    <property type="molecule type" value="Genomic_DNA"/>
</dbReference>
<keyword evidence="3" id="KW-1185">Reference proteome</keyword>
<proteinExistence type="predicted"/>
<feature type="region of interest" description="Disordered" evidence="1">
    <location>
        <begin position="182"/>
        <end position="319"/>
    </location>
</feature>